<dbReference type="AlphaFoldDB" id="Q1UZM7"/>
<name>Q1UZM7_PELU1</name>
<dbReference type="PANTHER" id="PTHR34580:SF1">
    <property type="entry name" value="PROTEIN PAFC"/>
    <property type="match status" value="1"/>
</dbReference>
<sequence>MPQGQWVAFDASTEESHICGIKNEPDISVKLKKKNKNINKEIELKNSNNTTEIHQYIDRAIREKKRIYIEYNSKHNEEYTEREISPIKKFKEKGRTYLQAYCHKRKDERIFLTRSIISVNKVNKDATKKKIGKPNLKIIRKDREEQNHIFNEPKFNKTKKNYPSNNNQINKKFDLGNEIEGLFSLLIVIGLIGGGIYLLLNLS</sequence>
<reference evidence="3 4" key="1">
    <citation type="submission" date="2006-04" db="EMBL/GenBank/DDBJ databases">
        <authorList>
            <person name="Giovannoni S.J."/>
            <person name="Cho J.-C."/>
            <person name="Ferriera S."/>
            <person name="Johnson J."/>
            <person name="Kravitz S."/>
            <person name="Halpern A."/>
            <person name="Remington K."/>
            <person name="Beeson K."/>
            <person name="Tran B."/>
            <person name="Rogers Y.-H."/>
            <person name="Friedman R."/>
            <person name="Venter J.C."/>
        </authorList>
    </citation>
    <scope>NUCLEOTIDE SEQUENCE [LARGE SCALE GENOMIC DNA]</scope>
    <source>
        <strain evidence="3 4">HTCC1002</strain>
    </source>
</reference>
<keyword evidence="1" id="KW-1133">Transmembrane helix</keyword>
<keyword evidence="1" id="KW-0812">Transmembrane</keyword>
<feature type="domain" description="WYL" evidence="2">
    <location>
        <begin position="55"/>
        <end position="116"/>
    </location>
</feature>
<evidence type="ECO:0000313" key="3">
    <source>
        <dbReference type="EMBL" id="EAS84164.1"/>
    </source>
</evidence>
<evidence type="ECO:0000259" key="2">
    <source>
        <dbReference type="Pfam" id="PF13280"/>
    </source>
</evidence>
<accession>Q1UZM7</accession>
<gene>
    <name evidence="3" type="ORF">PU1002_00540</name>
</gene>
<comment type="caution">
    <text evidence="3">The sequence shown here is derived from an EMBL/GenBank/DDBJ whole genome shotgun (WGS) entry which is preliminary data.</text>
</comment>
<dbReference type="Proteomes" id="UP000005306">
    <property type="component" value="Unassembled WGS sequence"/>
</dbReference>
<organism evidence="3 4">
    <name type="scientific">Pelagibacter ubique (strain HTCC1002)</name>
    <dbReference type="NCBI Taxonomy" id="314261"/>
    <lineage>
        <taxon>Bacteria</taxon>
        <taxon>Pseudomonadati</taxon>
        <taxon>Pseudomonadota</taxon>
        <taxon>Alphaproteobacteria</taxon>
        <taxon>Candidatus Pelagibacterales</taxon>
        <taxon>Candidatus Pelagibacteraceae</taxon>
        <taxon>Candidatus Pelagibacter</taxon>
    </lineage>
</organism>
<dbReference type="InterPro" id="IPR051534">
    <property type="entry name" value="CBASS_pafABC_assoc_protein"/>
</dbReference>
<evidence type="ECO:0000256" key="1">
    <source>
        <dbReference type="SAM" id="Phobius"/>
    </source>
</evidence>
<dbReference type="Pfam" id="PF13280">
    <property type="entry name" value="WYL"/>
    <property type="match status" value="1"/>
</dbReference>
<keyword evidence="1" id="KW-0472">Membrane</keyword>
<dbReference type="RefSeq" id="WP_006996751.1">
    <property type="nucleotide sequence ID" value="NZ_CH724130.1"/>
</dbReference>
<dbReference type="HOGENOM" id="CLU_1346855_0_0_5"/>
<dbReference type="EMBL" id="AAPV01000002">
    <property type="protein sequence ID" value="EAS84164.1"/>
    <property type="molecule type" value="Genomic_DNA"/>
</dbReference>
<dbReference type="PANTHER" id="PTHR34580">
    <property type="match status" value="1"/>
</dbReference>
<evidence type="ECO:0000313" key="4">
    <source>
        <dbReference type="Proteomes" id="UP000005306"/>
    </source>
</evidence>
<proteinExistence type="predicted"/>
<feature type="transmembrane region" description="Helical" evidence="1">
    <location>
        <begin position="181"/>
        <end position="200"/>
    </location>
</feature>
<dbReference type="PROSITE" id="PS52050">
    <property type="entry name" value="WYL"/>
    <property type="match status" value="1"/>
</dbReference>
<protein>
    <recommendedName>
        <fullName evidence="2">WYL domain-containing protein</fullName>
    </recommendedName>
</protein>
<dbReference type="InterPro" id="IPR026881">
    <property type="entry name" value="WYL_dom"/>
</dbReference>